<keyword evidence="5" id="KW-0819">tRNA processing</keyword>
<gene>
    <name evidence="13" type="ORF">VMB_06450</name>
</gene>
<evidence type="ECO:0000256" key="10">
    <source>
        <dbReference type="ARBA" id="ARBA00079732"/>
    </source>
</evidence>
<dbReference type="FunFam" id="3.30.2310.10:FF:000001">
    <property type="entry name" value="tRNA (N6-threonylcarbamoyladenosine(37)-N6)-methyltransferase TrmO"/>
    <property type="match status" value="1"/>
</dbReference>
<sequence>MICKRFLRLAMLFLRSQYPCSQIKNMYPIEPVAIIESPYQEKFAVPRQPRLVPSATARLKLLGECNCAEAIRGIEQFSHVWLLFLFDQNLAAGWKPTVRPPRLGGNERIGVFASRSTFRPNGIGMSAVELRGVSKEGDQYYLELGSVDLVNGTPIIDIKPYIPYSDSIANAQGGYAEQEPERIAVTFSEQAQQTLNAHPEGHIRHAVINEVLAQDPRPAYKKNRADDKLYAVNLYDWNVKFTVTNEAIVVSAIERF</sequence>
<evidence type="ECO:0000256" key="9">
    <source>
        <dbReference type="ARBA" id="ARBA00068542"/>
    </source>
</evidence>
<keyword evidence="6" id="KW-0694">RNA-binding</keyword>
<dbReference type="InterPro" id="IPR036414">
    <property type="entry name" value="YaeB_N_sf"/>
</dbReference>
<evidence type="ECO:0000256" key="6">
    <source>
        <dbReference type="ARBA" id="ARBA00022884"/>
    </source>
</evidence>
<dbReference type="GO" id="GO:0032259">
    <property type="term" value="P:methylation"/>
    <property type="evidence" value="ECO:0007669"/>
    <property type="project" value="UniProtKB-KW"/>
</dbReference>
<dbReference type="Proteomes" id="UP000004827">
    <property type="component" value="Unassembled WGS sequence"/>
</dbReference>
<proteinExistence type="inferred from homology"/>
<evidence type="ECO:0000256" key="4">
    <source>
        <dbReference type="ARBA" id="ARBA00022691"/>
    </source>
</evidence>
<name>D2YAU8_VIBMI</name>
<keyword evidence="4" id="KW-0949">S-adenosyl-L-methionine</keyword>
<comment type="subunit">
    <text evidence="1">Homodimer.</text>
</comment>
<reference evidence="13 14" key="1">
    <citation type="journal article" date="2009" name="BMC Evol. Biol.">
        <title>Genomic taxonomy of Vibrios.</title>
        <authorList>
            <person name="Thompson C.C."/>
            <person name="Vicente A.C."/>
            <person name="Souza R.C."/>
            <person name="Vasconcelos A.T."/>
            <person name="Vesth T."/>
            <person name="Alves N.Jr."/>
            <person name="Ussery D.W."/>
            <person name="Iida T."/>
            <person name="Thompson F.L."/>
        </authorList>
    </citation>
    <scope>NUCLEOTIDE SEQUENCE [LARGE SCALE GENOMIC DNA]</scope>
    <source>
        <strain evidence="13 14">VM603</strain>
    </source>
</reference>
<dbReference type="GO" id="GO:0008033">
    <property type="term" value="P:tRNA processing"/>
    <property type="evidence" value="ECO:0007669"/>
    <property type="project" value="UniProtKB-KW"/>
</dbReference>
<dbReference type="EMBL" id="ACYU01000019">
    <property type="protein sequence ID" value="EEW08159.1"/>
    <property type="molecule type" value="Genomic_DNA"/>
</dbReference>
<protein>
    <recommendedName>
        <fullName evidence="9">tRNA (adenine(37)-N6)-methyltransferase</fullName>
    </recommendedName>
    <alternativeName>
        <fullName evidence="11">tRNA (m6t6A37) methyltransferase</fullName>
    </alternativeName>
    <alternativeName>
        <fullName evidence="10">tRNA methyltransferase O</fullName>
    </alternativeName>
</protein>
<evidence type="ECO:0000313" key="13">
    <source>
        <dbReference type="EMBL" id="EEW08159.1"/>
    </source>
</evidence>
<dbReference type="SUPFAM" id="SSF118196">
    <property type="entry name" value="YaeB-like"/>
    <property type="match status" value="1"/>
</dbReference>
<dbReference type="PROSITE" id="PS51668">
    <property type="entry name" value="TSAA_2"/>
    <property type="match status" value="1"/>
</dbReference>
<dbReference type="AlphaFoldDB" id="D2YAU8"/>
<dbReference type="InterPro" id="IPR023370">
    <property type="entry name" value="TrmO-like_N"/>
</dbReference>
<dbReference type="GO" id="GO:0089715">
    <property type="term" value="F:tRNA (L-threonylcarbamoyladenosine(37)-C2) methyltransferase activity"/>
    <property type="evidence" value="ECO:0007669"/>
    <property type="project" value="TreeGrafter"/>
</dbReference>
<evidence type="ECO:0000313" key="14">
    <source>
        <dbReference type="Proteomes" id="UP000004827"/>
    </source>
</evidence>
<feature type="domain" description="TsaA-like" evidence="12">
    <location>
        <begin position="29"/>
        <end position="170"/>
    </location>
</feature>
<dbReference type="Gene3D" id="2.40.30.70">
    <property type="entry name" value="YaeB-like"/>
    <property type="match status" value="1"/>
</dbReference>
<dbReference type="PANTHER" id="PTHR12818:SF0">
    <property type="entry name" value="TRNA (ADENINE(37)-N6)-METHYLTRANSFERASE"/>
    <property type="match status" value="1"/>
</dbReference>
<evidence type="ECO:0000256" key="11">
    <source>
        <dbReference type="ARBA" id="ARBA00082878"/>
    </source>
</evidence>
<evidence type="ECO:0000256" key="7">
    <source>
        <dbReference type="ARBA" id="ARBA00033753"/>
    </source>
</evidence>
<accession>D2YAU8</accession>
<dbReference type="Pfam" id="PF01980">
    <property type="entry name" value="TrmO_N"/>
    <property type="match status" value="1"/>
</dbReference>
<dbReference type="FunFam" id="2.40.30.70:FF:000001">
    <property type="entry name" value="tRNA (N6-threonylcarbamoyladenosine(37)-N6)-methyltransferase TrmO"/>
    <property type="match status" value="1"/>
</dbReference>
<evidence type="ECO:0000256" key="8">
    <source>
        <dbReference type="ARBA" id="ARBA00051117"/>
    </source>
</evidence>
<dbReference type="NCBIfam" id="TIGR00104">
    <property type="entry name" value="tRNA_TsaA"/>
    <property type="match status" value="1"/>
</dbReference>
<dbReference type="InterPro" id="IPR041369">
    <property type="entry name" value="TrmO_C"/>
</dbReference>
<dbReference type="PROSITE" id="PS01318">
    <property type="entry name" value="TSAA_1"/>
    <property type="match status" value="1"/>
</dbReference>
<comment type="similarity">
    <text evidence="7">Belongs to the tRNA methyltransferase O family.</text>
</comment>
<evidence type="ECO:0000256" key="2">
    <source>
        <dbReference type="ARBA" id="ARBA00022603"/>
    </source>
</evidence>
<dbReference type="CDD" id="cd09281">
    <property type="entry name" value="UPF0066"/>
    <property type="match status" value="1"/>
</dbReference>
<dbReference type="InterPro" id="IPR036413">
    <property type="entry name" value="YaeB-like_sf"/>
</dbReference>
<organism evidence="13 14">
    <name type="scientific">Vibrio mimicus VM603</name>
    <dbReference type="NCBI Taxonomy" id="671074"/>
    <lineage>
        <taxon>Bacteria</taxon>
        <taxon>Pseudomonadati</taxon>
        <taxon>Pseudomonadota</taxon>
        <taxon>Gammaproteobacteria</taxon>
        <taxon>Vibrionales</taxon>
        <taxon>Vibrionaceae</taxon>
        <taxon>Vibrio</taxon>
    </lineage>
</organism>
<evidence type="ECO:0000256" key="3">
    <source>
        <dbReference type="ARBA" id="ARBA00022679"/>
    </source>
</evidence>
<keyword evidence="3" id="KW-0808">Transferase</keyword>
<comment type="catalytic activity">
    <reaction evidence="8">
        <text>N(6)-L-threonylcarbamoyladenosine(37) in tRNA + S-adenosyl-L-methionine = N(6)-methyl,N(6)-L-threonylcarbamoyladenosine(37) in tRNA + S-adenosyl-L-homocysteine + H(+)</text>
        <dbReference type="Rhea" id="RHEA:70027"/>
        <dbReference type="Rhea" id="RHEA-COMP:10163"/>
        <dbReference type="Rhea" id="RHEA-COMP:17808"/>
        <dbReference type="ChEBI" id="CHEBI:15378"/>
        <dbReference type="ChEBI" id="CHEBI:57856"/>
        <dbReference type="ChEBI" id="CHEBI:59789"/>
        <dbReference type="ChEBI" id="CHEBI:74418"/>
        <dbReference type="ChEBI" id="CHEBI:188470"/>
    </reaction>
    <physiologicalReaction direction="left-to-right" evidence="8">
        <dbReference type="Rhea" id="RHEA:70028"/>
    </physiologicalReaction>
</comment>
<keyword evidence="2" id="KW-0489">Methyltransferase</keyword>
<dbReference type="PANTHER" id="PTHR12818">
    <property type="entry name" value="TRNA (ADENINE(37)-N6)-METHYLTRANSFERASE"/>
    <property type="match status" value="1"/>
</dbReference>
<comment type="caution">
    <text evidence="13">The sequence shown here is derived from an EMBL/GenBank/DDBJ whole genome shotgun (WGS) entry which is preliminary data.</text>
</comment>
<evidence type="ECO:0000256" key="1">
    <source>
        <dbReference type="ARBA" id="ARBA00011738"/>
    </source>
</evidence>
<dbReference type="Gene3D" id="3.30.2310.10">
    <property type="entry name" value="YaeB-like"/>
    <property type="match status" value="1"/>
</dbReference>
<evidence type="ECO:0000259" key="12">
    <source>
        <dbReference type="PROSITE" id="PS51668"/>
    </source>
</evidence>
<dbReference type="GO" id="GO:0003723">
    <property type="term" value="F:RNA binding"/>
    <property type="evidence" value="ECO:0007669"/>
    <property type="project" value="UniProtKB-KW"/>
</dbReference>
<dbReference type="Pfam" id="PF18389">
    <property type="entry name" value="TrmO_C"/>
    <property type="match status" value="1"/>
</dbReference>
<evidence type="ECO:0000256" key="5">
    <source>
        <dbReference type="ARBA" id="ARBA00022694"/>
    </source>
</evidence>
<dbReference type="InterPro" id="IPR040372">
    <property type="entry name" value="YaeB-like"/>
</dbReference>
<dbReference type="InterPro" id="IPR023368">
    <property type="entry name" value="UPF0066_cons_site"/>
</dbReference>